<organism evidence="1 2">
    <name type="scientific">Vigna unguiculata</name>
    <name type="common">Cowpea</name>
    <dbReference type="NCBI Taxonomy" id="3917"/>
    <lineage>
        <taxon>Eukaryota</taxon>
        <taxon>Viridiplantae</taxon>
        <taxon>Streptophyta</taxon>
        <taxon>Embryophyta</taxon>
        <taxon>Tracheophyta</taxon>
        <taxon>Spermatophyta</taxon>
        <taxon>Magnoliopsida</taxon>
        <taxon>eudicotyledons</taxon>
        <taxon>Gunneridae</taxon>
        <taxon>Pentapetalae</taxon>
        <taxon>rosids</taxon>
        <taxon>fabids</taxon>
        <taxon>Fabales</taxon>
        <taxon>Fabaceae</taxon>
        <taxon>Papilionoideae</taxon>
        <taxon>50 kb inversion clade</taxon>
        <taxon>NPAAA clade</taxon>
        <taxon>indigoferoid/millettioid clade</taxon>
        <taxon>Phaseoleae</taxon>
        <taxon>Vigna</taxon>
    </lineage>
</organism>
<dbReference type="EMBL" id="CP039346">
    <property type="protein sequence ID" value="QCD82605.1"/>
    <property type="molecule type" value="Genomic_DNA"/>
</dbReference>
<dbReference type="Proteomes" id="UP000501690">
    <property type="component" value="Linkage Group LG2"/>
</dbReference>
<dbReference type="AlphaFoldDB" id="A0A4D6L2A6"/>
<keyword evidence="2" id="KW-1185">Reference proteome</keyword>
<evidence type="ECO:0000313" key="1">
    <source>
        <dbReference type="EMBL" id="QCD82605.1"/>
    </source>
</evidence>
<sequence length="87" mass="9812">MAFSKPNGRLLCKRSHPLVYDLQQSIMAAYFGHLPCKRSHPLVYGLQQSLIVAYSMQDDPLWNMQPSASPMAAYITLDTLPEVHGHQ</sequence>
<accession>A0A4D6L2A6</accession>
<protein>
    <submittedName>
        <fullName evidence="1">Uncharacterized protein</fullName>
    </submittedName>
</protein>
<gene>
    <name evidence="1" type="ORF">DEO72_LG2g2945</name>
</gene>
<reference evidence="1 2" key="1">
    <citation type="submission" date="2019-04" db="EMBL/GenBank/DDBJ databases">
        <title>An improved genome assembly and genetic linkage map for asparagus bean, Vigna unguiculata ssp. sesquipedialis.</title>
        <authorList>
            <person name="Xia Q."/>
            <person name="Zhang R."/>
            <person name="Dong Y."/>
        </authorList>
    </citation>
    <scope>NUCLEOTIDE SEQUENCE [LARGE SCALE GENOMIC DNA]</scope>
    <source>
        <tissue evidence="1">Leaf</tissue>
    </source>
</reference>
<evidence type="ECO:0000313" key="2">
    <source>
        <dbReference type="Proteomes" id="UP000501690"/>
    </source>
</evidence>
<name>A0A4D6L2A6_VIGUN</name>
<proteinExistence type="predicted"/>